<accession>A0A4R5D5C2</accession>
<dbReference type="OrthoDB" id="7253051at2"/>
<organism evidence="1 2">
    <name type="scientific">Dyadobacter psychrotolerans</name>
    <dbReference type="NCBI Taxonomy" id="2541721"/>
    <lineage>
        <taxon>Bacteria</taxon>
        <taxon>Pseudomonadati</taxon>
        <taxon>Bacteroidota</taxon>
        <taxon>Cytophagia</taxon>
        <taxon>Cytophagales</taxon>
        <taxon>Spirosomataceae</taxon>
        <taxon>Dyadobacter</taxon>
    </lineage>
</organism>
<dbReference type="Proteomes" id="UP000294850">
    <property type="component" value="Unassembled WGS sequence"/>
</dbReference>
<dbReference type="RefSeq" id="WP_131962625.1">
    <property type="nucleotide sequence ID" value="NZ_SMFL01000024.1"/>
</dbReference>
<gene>
    <name evidence="1" type="ORF">E0F88_32025</name>
</gene>
<evidence type="ECO:0000313" key="1">
    <source>
        <dbReference type="EMBL" id="TDE08659.1"/>
    </source>
</evidence>
<proteinExistence type="predicted"/>
<sequence length="300" mass="34240">MLWRLHLKPSPTPPNTHLQVVEYCFKNNIAGIGWPVEKSPSSVTEYQELTKKRYNSKPSSVNFASKPLIGEYIWARDRVGQYYLGKIMSDWYYSDNQDHLDLDIPNQRKCTWLVIGNEQNVPGKIVASFRARRTFQSIATTSDDSAMEEFSAWRFNNISQSGRSNQNIDLLDAHTFFQMISSYDCEDLVGLYLQRSYGYCLIPSSCKIDTAAYEYLLKDPETGESVGVQVKQGKNSLDNSLSKSADKIFLFTTQGSVGSVDKNVTVIQPEDLFVFVIRNENLIPDSIKMWLSFKQESSIR</sequence>
<dbReference type="AlphaFoldDB" id="A0A4R5D5C2"/>
<protein>
    <recommendedName>
        <fullName evidence="3">Restriction endonuclease type IV Mrr domain-containing protein</fullName>
    </recommendedName>
</protein>
<reference evidence="1 2" key="1">
    <citation type="submission" date="2019-03" db="EMBL/GenBank/DDBJ databases">
        <title>Dyadobacter AR-3-6 sp. nov., isolated from arctic soil.</title>
        <authorList>
            <person name="Chaudhary D.K."/>
        </authorList>
    </citation>
    <scope>NUCLEOTIDE SEQUENCE [LARGE SCALE GENOMIC DNA]</scope>
    <source>
        <strain evidence="1 2">AR-3-6</strain>
    </source>
</reference>
<dbReference type="EMBL" id="SMFL01000024">
    <property type="protein sequence ID" value="TDE08659.1"/>
    <property type="molecule type" value="Genomic_DNA"/>
</dbReference>
<name>A0A4R5D5C2_9BACT</name>
<evidence type="ECO:0008006" key="3">
    <source>
        <dbReference type="Google" id="ProtNLM"/>
    </source>
</evidence>
<evidence type="ECO:0000313" key="2">
    <source>
        <dbReference type="Proteomes" id="UP000294850"/>
    </source>
</evidence>
<comment type="caution">
    <text evidence="1">The sequence shown here is derived from an EMBL/GenBank/DDBJ whole genome shotgun (WGS) entry which is preliminary data.</text>
</comment>
<keyword evidence="2" id="KW-1185">Reference proteome</keyword>